<name>A0ABU3I8E3_9ACTO</name>
<dbReference type="EMBL" id="JASXSX010000001">
    <property type="protein sequence ID" value="MDT3766651.1"/>
    <property type="molecule type" value="Genomic_DNA"/>
</dbReference>
<keyword evidence="2" id="KW-0812">Transmembrane</keyword>
<evidence type="ECO:0000256" key="2">
    <source>
        <dbReference type="SAM" id="Phobius"/>
    </source>
</evidence>
<gene>
    <name evidence="3" type="ORF">QS713_01015</name>
</gene>
<feature type="transmembrane region" description="Helical" evidence="2">
    <location>
        <begin position="184"/>
        <end position="202"/>
    </location>
</feature>
<keyword evidence="2" id="KW-0472">Membrane</keyword>
<dbReference type="Pfam" id="PF14256">
    <property type="entry name" value="YwiC"/>
    <property type="match status" value="1"/>
</dbReference>
<feature type="transmembrane region" description="Helical" evidence="2">
    <location>
        <begin position="154"/>
        <end position="172"/>
    </location>
</feature>
<comment type="caution">
    <text evidence="3">The sequence shown here is derived from an EMBL/GenBank/DDBJ whole genome shotgun (WGS) entry which is preliminary data.</text>
</comment>
<feature type="transmembrane region" description="Helical" evidence="2">
    <location>
        <begin position="83"/>
        <end position="112"/>
    </location>
</feature>
<protein>
    <submittedName>
        <fullName evidence="3">YwiC-like family protein</fullName>
    </submittedName>
</protein>
<feature type="region of interest" description="Disordered" evidence="1">
    <location>
        <begin position="1"/>
        <end position="68"/>
    </location>
</feature>
<dbReference type="Proteomes" id="UP001247542">
    <property type="component" value="Unassembled WGS sequence"/>
</dbReference>
<accession>A0ABU3I8E3</accession>
<keyword evidence="4" id="KW-1185">Reference proteome</keyword>
<keyword evidence="2" id="KW-1133">Transmembrane helix</keyword>
<feature type="transmembrane region" description="Helical" evidence="2">
    <location>
        <begin position="214"/>
        <end position="233"/>
    </location>
</feature>
<feature type="transmembrane region" description="Helical" evidence="2">
    <location>
        <begin position="245"/>
        <end position="265"/>
    </location>
</feature>
<dbReference type="InterPro" id="IPR025576">
    <property type="entry name" value="YwiC"/>
</dbReference>
<evidence type="ECO:0000313" key="3">
    <source>
        <dbReference type="EMBL" id="MDT3766651.1"/>
    </source>
</evidence>
<sequence>MDNSSATQEQTPQKSSATSSPSPRAGKTTSGGSRAQQSHSGSSEVHRSSKHQSSGARKRPFKTSPAVKNGWITDQHGSWGMAFFPLIAGLILAPLSAVHILLALAWTSGFLFFGAAEKWVKFHFRTRYRKSTTTYAIITGLLGIPLLIARPTLVSWALVYIPLVAIAAITAWQRKERGMLSRTATIAASTLLVPVAASISTAEVFWQSSPLMTHAWFLWCLLFTYFLLTVPYVKTLIRKRRSNPWLIGSITAHAIAFAVILLLFTRGLVSPWHLLAWAVTLGRAVGMPVSARLRAKPWPPRAIGLPEIALSALIVVTLPY</sequence>
<proteinExistence type="predicted"/>
<evidence type="ECO:0000256" key="1">
    <source>
        <dbReference type="SAM" id="MobiDB-lite"/>
    </source>
</evidence>
<reference evidence="3 4" key="1">
    <citation type="submission" date="2023-06" db="EMBL/GenBank/DDBJ databases">
        <title>Draft genome sequence of Gleimia hominis type strain CCUG 57540T.</title>
        <authorList>
            <person name="Salva-Serra F."/>
            <person name="Cardew S."/>
            <person name="Jensie Markopoulos S."/>
            <person name="Ohlen M."/>
            <person name="Inganas E."/>
            <person name="Svensson-Stadler L."/>
            <person name="Moore E.R.B."/>
        </authorList>
    </citation>
    <scope>NUCLEOTIDE SEQUENCE [LARGE SCALE GENOMIC DNA]</scope>
    <source>
        <strain evidence="3 4">CCUG 57540</strain>
    </source>
</reference>
<evidence type="ECO:0000313" key="4">
    <source>
        <dbReference type="Proteomes" id="UP001247542"/>
    </source>
</evidence>
<feature type="compositionally biased region" description="Polar residues" evidence="1">
    <location>
        <begin position="1"/>
        <end position="37"/>
    </location>
</feature>
<organism evidence="3 4">
    <name type="scientific">Gleimia hominis</name>
    <dbReference type="NCBI Taxonomy" id="595468"/>
    <lineage>
        <taxon>Bacteria</taxon>
        <taxon>Bacillati</taxon>
        <taxon>Actinomycetota</taxon>
        <taxon>Actinomycetes</taxon>
        <taxon>Actinomycetales</taxon>
        <taxon>Actinomycetaceae</taxon>
        <taxon>Gleimia</taxon>
    </lineage>
</organism>
<feature type="transmembrane region" description="Helical" evidence="2">
    <location>
        <begin position="132"/>
        <end position="148"/>
    </location>
</feature>